<sequence>MSIFRDPVSYEPRKKLRKYASLSFSESKRIQYENVKLRSAVDVVRYSFIAHKSVTYLDLSVGEYGKLEKQCFTKDAYKNEVLSSRYVLYSYHLDVSRKLDDNISKIHKTLYDIRPTFKCFFLKKVSVVDESVYKLVNYDKSLAKIAVQKSNNKIRTLMKLIEFFSVDFFYANFIPYLELIIKEGHSELVCQFLQISPHLMERIFVVPHNPALLDLVLYHTTRANCRIFNEELDWSYLVFSENYECFYQLIKYGYILPGNFLCHLRDFFQYQTCQDLSRNVLFSHRRLSICLLTNLFLLWNKMAQRIDLVKLLWQAIPDPFFTRFEINQAVNYFFYSGHREKFIRLYETNISGYLYKPIPRSLFHLCRCSIREHMGALFQLPHGIDKLTIPEKLKKYLRLNIPY</sequence>
<proteinExistence type="predicted"/>
<evidence type="ECO:0000313" key="2">
    <source>
        <dbReference type="EMBL" id="GFQ66335.1"/>
    </source>
</evidence>
<dbReference type="OrthoDB" id="6414312at2759"/>
<dbReference type="EMBL" id="BMAO01030186">
    <property type="protein sequence ID" value="GFQ66335.1"/>
    <property type="molecule type" value="Genomic_DNA"/>
</dbReference>
<dbReference type="Gene3D" id="1.10.750.20">
    <property type="entry name" value="SOCS box"/>
    <property type="match status" value="1"/>
</dbReference>
<keyword evidence="3" id="KW-1185">Reference proteome</keyword>
<gene>
    <name evidence="2" type="primary">NCL1_41151</name>
    <name evidence="2" type="ORF">TNCT_268141</name>
</gene>
<dbReference type="PROSITE" id="PS50225">
    <property type="entry name" value="SOCS"/>
    <property type="match status" value="1"/>
</dbReference>
<evidence type="ECO:0000313" key="3">
    <source>
        <dbReference type="Proteomes" id="UP000887116"/>
    </source>
</evidence>
<accession>A0A8X6K695</accession>
<reference evidence="2" key="1">
    <citation type="submission" date="2020-07" db="EMBL/GenBank/DDBJ databases">
        <title>Multicomponent nature underlies the extraordinary mechanical properties of spider dragline silk.</title>
        <authorList>
            <person name="Kono N."/>
            <person name="Nakamura H."/>
            <person name="Mori M."/>
            <person name="Yoshida Y."/>
            <person name="Ohtoshi R."/>
            <person name="Malay A.D."/>
            <person name="Moran D.A.P."/>
            <person name="Tomita M."/>
            <person name="Numata K."/>
            <person name="Arakawa K."/>
        </authorList>
    </citation>
    <scope>NUCLEOTIDE SEQUENCE</scope>
</reference>
<dbReference type="Proteomes" id="UP000887116">
    <property type="component" value="Unassembled WGS sequence"/>
</dbReference>
<dbReference type="SUPFAM" id="SSF158235">
    <property type="entry name" value="SOCS box-like"/>
    <property type="match status" value="1"/>
</dbReference>
<name>A0A8X6K695_TRICU</name>
<dbReference type="AlphaFoldDB" id="A0A8X6K695"/>
<dbReference type="SMART" id="SM00969">
    <property type="entry name" value="SOCS_box"/>
    <property type="match status" value="1"/>
</dbReference>
<evidence type="ECO:0000259" key="1">
    <source>
        <dbReference type="PROSITE" id="PS50225"/>
    </source>
</evidence>
<protein>
    <submittedName>
        <fullName evidence="2">SOCS box domain-containing protein</fullName>
    </submittedName>
</protein>
<organism evidence="2 3">
    <name type="scientific">Trichonephila clavata</name>
    <name type="common">Joro spider</name>
    <name type="synonym">Nephila clavata</name>
    <dbReference type="NCBI Taxonomy" id="2740835"/>
    <lineage>
        <taxon>Eukaryota</taxon>
        <taxon>Metazoa</taxon>
        <taxon>Ecdysozoa</taxon>
        <taxon>Arthropoda</taxon>
        <taxon>Chelicerata</taxon>
        <taxon>Arachnida</taxon>
        <taxon>Araneae</taxon>
        <taxon>Araneomorphae</taxon>
        <taxon>Entelegynae</taxon>
        <taxon>Araneoidea</taxon>
        <taxon>Nephilidae</taxon>
        <taxon>Trichonephila</taxon>
    </lineage>
</organism>
<dbReference type="InterPro" id="IPR001496">
    <property type="entry name" value="SOCS_box"/>
</dbReference>
<dbReference type="FunFam" id="1.10.750.20:FF:000001">
    <property type="entry name" value="Ankyrin repeat and SOCS box containing 1"/>
    <property type="match status" value="1"/>
</dbReference>
<feature type="domain" description="SOCS box" evidence="1">
    <location>
        <begin position="359"/>
        <end position="398"/>
    </location>
</feature>
<dbReference type="Pfam" id="PF07525">
    <property type="entry name" value="SOCS_box"/>
    <property type="match status" value="1"/>
</dbReference>
<dbReference type="CDD" id="cd03587">
    <property type="entry name" value="SOCS"/>
    <property type="match status" value="1"/>
</dbReference>
<comment type="caution">
    <text evidence="2">The sequence shown here is derived from an EMBL/GenBank/DDBJ whole genome shotgun (WGS) entry which is preliminary data.</text>
</comment>
<dbReference type="InterPro" id="IPR036036">
    <property type="entry name" value="SOCS_box-like_dom_sf"/>
</dbReference>
<dbReference type="GO" id="GO:0035556">
    <property type="term" value="P:intracellular signal transduction"/>
    <property type="evidence" value="ECO:0007669"/>
    <property type="project" value="InterPro"/>
</dbReference>